<dbReference type="PROSITE" id="PS51682">
    <property type="entry name" value="SAM_OMT_I"/>
    <property type="match status" value="1"/>
</dbReference>
<feature type="binding site" evidence="4">
    <location>
        <position position="132"/>
    </location>
    <ligand>
        <name>Mg(2+)</name>
        <dbReference type="ChEBI" id="CHEBI:18420"/>
    </ligand>
</feature>
<dbReference type="RefSeq" id="WP_249320949.1">
    <property type="nucleotide sequence ID" value="NZ_CP060632.1"/>
</dbReference>
<keyword evidence="4" id="KW-0819">tRNA processing</keyword>
<dbReference type="InterPro" id="IPR029063">
    <property type="entry name" value="SAM-dependent_MTases_sf"/>
</dbReference>
<feature type="binding site" evidence="4">
    <location>
        <position position="37"/>
    </location>
    <ligand>
        <name>S-adenosyl-L-methionine</name>
        <dbReference type="ChEBI" id="CHEBI:59789"/>
    </ligand>
</feature>
<dbReference type="InterPro" id="IPR050362">
    <property type="entry name" value="Cation-dep_OMT"/>
</dbReference>
<organism evidence="5 6">
    <name type="scientific">Wujia chipingensis</name>
    <dbReference type="NCBI Taxonomy" id="2763670"/>
    <lineage>
        <taxon>Bacteria</taxon>
        <taxon>Bacillati</taxon>
        <taxon>Bacillota</taxon>
        <taxon>Clostridia</taxon>
        <taxon>Lachnospirales</taxon>
        <taxon>Lachnospiraceae</taxon>
        <taxon>Wujia</taxon>
    </lineage>
</organism>
<dbReference type="Gene3D" id="3.40.50.150">
    <property type="entry name" value="Vaccinia Virus protein VP39"/>
    <property type="match status" value="1"/>
</dbReference>
<keyword evidence="6" id="KW-1185">Reference proteome</keyword>
<evidence type="ECO:0000256" key="4">
    <source>
        <dbReference type="HAMAP-Rule" id="MF_02217"/>
    </source>
</evidence>
<evidence type="ECO:0000256" key="2">
    <source>
        <dbReference type="ARBA" id="ARBA00022679"/>
    </source>
</evidence>
<feature type="binding site" evidence="4">
    <location>
        <position position="67"/>
    </location>
    <ligand>
        <name>S-adenosyl-L-methionine</name>
        <dbReference type="ChEBI" id="CHEBI:59789"/>
    </ligand>
</feature>
<keyword evidence="3 4" id="KW-0949">S-adenosyl-L-methionine</keyword>
<keyword evidence="4" id="KW-0479">Metal-binding</keyword>
<evidence type="ECO:0000256" key="3">
    <source>
        <dbReference type="ARBA" id="ARBA00022691"/>
    </source>
</evidence>
<dbReference type="GO" id="GO:0030488">
    <property type="term" value="P:tRNA methylation"/>
    <property type="evidence" value="ECO:0007669"/>
    <property type="project" value="UniProtKB-UniRule"/>
</dbReference>
<dbReference type="GO" id="GO:0008757">
    <property type="term" value="F:S-adenosylmethionine-dependent methyltransferase activity"/>
    <property type="evidence" value="ECO:0007669"/>
    <property type="project" value="TreeGrafter"/>
</dbReference>
<dbReference type="GO" id="GO:0008171">
    <property type="term" value="F:O-methyltransferase activity"/>
    <property type="evidence" value="ECO:0007669"/>
    <property type="project" value="InterPro"/>
</dbReference>
<feature type="binding site" evidence="4">
    <location>
        <begin position="113"/>
        <end position="114"/>
    </location>
    <ligand>
        <name>S-adenosyl-L-methionine</name>
        <dbReference type="ChEBI" id="CHEBI:59789"/>
    </ligand>
</feature>
<dbReference type="CDD" id="cd02440">
    <property type="entry name" value="AdoMet_MTases"/>
    <property type="match status" value="1"/>
</dbReference>
<keyword evidence="4" id="KW-0460">Magnesium</keyword>
<accession>A0A7G9FJT8</accession>
<feature type="binding site" evidence="4">
    <location>
        <position position="158"/>
    </location>
    <ligand>
        <name>Mg(2+)</name>
        <dbReference type="ChEBI" id="CHEBI:18420"/>
    </ligand>
</feature>
<dbReference type="GO" id="GO:0016300">
    <property type="term" value="F:tRNA (uridine) methyltransferase activity"/>
    <property type="evidence" value="ECO:0007669"/>
    <property type="project" value="UniProtKB-UniRule"/>
</dbReference>
<sequence>MNEFARITSFVRSMAKEDAGALGELYRDAVKHGVPVIRPEARELLKTQLLLKKPKRVLEIGTAVGYSSIYMTGFLSEDAQITTLELSEERTAEARTNIKQLGKEMQIQVICGDAAETLKELPDDTYEFAFVDAAKAQYIYYLPDVLRVLKPGGVIVSDNILQEGEVLESHFLVEKRNRTIHDRMREYLYVLTHDDRLETAILPVGDGMAISVVRELCKESVL</sequence>
<dbReference type="HAMAP" id="MF_02217">
    <property type="entry name" value="TrmR_methyltr"/>
    <property type="match status" value="1"/>
</dbReference>
<dbReference type="AlphaFoldDB" id="A0A7G9FJT8"/>
<dbReference type="Pfam" id="PF01596">
    <property type="entry name" value="Methyltransf_3"/>
    <property type="match status" value="1"/>
</dbReference>
<feature type="binding site" evidence="4">
    <location>
        <position position="159"/>
    </location>
    <ligand>
        <name>Mg(2+)</name>
        <dbReference type="ChEBI" id="CHEBI:18420"/>
    </ligand>
</feature>
<comment type="subunit">
    <text evidence="4">Homodimer.</text>
</comment>
<comment type="function">
    <text evidence="4">Catalyzes the methylation of 5-hydroxyuridine (ho5U) to form 5-methoxyuridine (mo5U) at position 34 in tRNAs.</text>
</comment>
<dbReference type="PANTHER" id="PTHR10509">
    <property type="entry name" value="O-METHYLTRANSFERASE-RELATED"/>
    <property type="match status" value="1"/>
</dbReference>
<evidence type="ECO:0000313" key="5">
    <source>
        <dbReference type="EMBL" id="QNL98819.1"/>
    </source>
</evidence>
<gene>
    <name evidence="4" type="primary">trmR</name>
    <name evidence="5" type="ORF">H9Q76_08670</name>
</gene>
<dbReference type="KEGG" id="wcp:H9Q76_08670"/>
<dbReference type="Proteomes" id="UP000515819">
    <property type="component" value="Chromosome"/>
</dbReference>
<dbReference type="InterPro" id="IPR002935">
    <property type="entry name" value="SAM_O-MeTrfase"/>
</dbReference>
<dbReference type="EC" id="2.1.1.-" evidence="4"/>
<dbReference type="InterPro" id="IPR043675">
    <property type="entry name" value="TrmR_methyltr"/>
</dbReference>
<proteinExistence type="inferred from homology"/>
<dbReference type="GO" id="GO:0000287">
    <property type="term" value="F:magnesium ion binding"/>
    <property type="evidence" value="ECO:0007669"/>
    <property type="project" value="UniProtKB-UniRule"/>
</dbReference>
<name>A0A7G9FJT8_9FIRM</name>
<protein>
    <recommendedName>
        <fullName evidence="4">tRNA 5-hydroxyuridine methyltransferase</fullName>
        <ecNumber evidence="4">2.1.1.-</ecNumber>
    </recommendedName>
    <alternativeName>
        <fullName evidence="4">ho5U methyltransferase</fullName>
    </alternativeName>
</protein>
<keyword evidence="2 4" id="KW-0808">Transferase</keyword>
<reference evidence="5 6" key="1">
    <citation type="submission" date="2020-08" db="EMBL/GenBank/DDBJ databases">
        <authorList>
            <person name="Liu C."/>
            <person name="Sun Q."/>
        </authorList>
    </citation>
    <scope>NUCLEOTIDE SEQUENCE [LARGE SCALE GENOMIC DNA]</scope>
    <source>
        <strain evidence="5 6">NSJ-4</strain>
    </source>
</reference>
<comment type="similarity">
    <text evidence="4">Belongs to the class I-like SAM-binding methyltransferase superfamily. Cation-dependent O-methyltransferase family.</text>
</comment>
<evidence type="ECO:0000313" key="6">
    <source>
        <dbReference type="Proteomes" id="UP000515819"/>
    </source>
</evidence>
<evidence type="ECO:0000256" key="1">
    <source>
        <dbReference type="ARBA" id="ARBA00022603"/>
    </source>
</evidence>
<comment type="catalytic activity">
    <reaction evidence="4">
        <text>5-hydroxyuridine(34) in tRNA + S-adenosyl-L-methionine = 5-methoxyuridine(34) in tRNA + S-adenosyl-L-homocysteine + H(+)</text>
        <dbReference type="Rhea" id="RHEA:60524"/>
        <dbReference type="Rhea" id="RHEA-COMP:13381"/>
        <dbReference type="Rhea" id="RHEA-COMP:15591"/>
        <dbReference type="ChEBI" id="CHEBI:15378"/>
        <dbReference type="ChEBI" id="CHEBI:57856"/>
        <dbReference type="ChEBI" id="CHEBI:59789"/>
        <dbReference type="ChEBI" id="CHEBI:136877"/>
        <dbReference type="ChEBI" id="CHEBI:143860"/>
    </reaction>
</comment>
<keyword evidence="1 4" id="KW-0489">Methyltransferase</keyword>
<feature type="binding site" evidence="4">
    <location>
        <position position="85"/>
    </location>
    <ligand>
        <name>S-adenosyl-L-methionine</name>
        <dbReference type="ChEBI" id="CHEBI:59789"/>
    </ligand>
</feature>
<feature type="binding site" evidence="4">
    <location>
        <position position="132"/>
    </location>
    <ligand>
        <name>S-adenosyl-L-methionine</name>
        <dbReference type="ChEBI" id="CHEBI:59789"/>
    </ligand>
</feature>
<dbReference type="SUPFAM" id="SSF53335">
    <property type="entry name" value="S-adenosyl-L-methionine-dependent methyltransferases"/>
    <property type="match status" value="1"/>
</dbReference>
<dbReference type="PANTHER" id="PTHR10509:SF14">
    <property type="entry name" value="CAFFEOYL-COA O-METHYLTRANSFERASE 3-RELATED"/>
    <property type="match status" value="1"/>
</dbReference>
<dbReference type="EMBL" id="CP060632">
    <property type="protein sequence ID" value="QNL98819.1"/>
    <property type="molecule type" value="Genomic_DNA"/>
</dbReference>